<evidence type="ECO:0000256" key="4">
    <source>
        <dbReference type="ARBA" id="ARBA00022801"/>
    </source>
</evidence>
<gene>
    <name evidence="6" type="primary">vapC</name>
    <name evidence="8" type="ORF">BKA15_005533</name>
</gene>
<reference evidence="8 9" key="1">
    <citation type="submission" date="2020-07" db="EMBL/GenBank/DDBJ databases">
        <title>Sequencing the genomes of 1000 actinobacteria strains.</title>
        <authorList>
            <person name="Klenk H.-P."/>
        </authorList>
    </citation>
    <scope>NUCLEOTIDE SEQUENCE [LARGE SCALE GENOMIC DNA]</scope>
    <source>
        <strain evidence="8 9">DSM 22083</strain>
    </source>
</reference>
<dbReference type="EC" id="3.1.-.-" evidence="6"/>
<feature type="binding site" evidence="6">
    <location>
        <position position="5"/>
    </location>
    <ligand>
        <name>Mg(2+)</name>
        <dbReference type="ChEBI" id="CHEBI:18420"/>
    </ligand>
</feature>
<dbReference type="GO" id="GO:0045926">
    <property type="term" value="P:negative regulation of growth"/>
    <property type="evidence" value="ECO:0007669"/>
    <property type="project" value="UniProtKB-ARBA"/>
</dbReference>
<comment type="cofactor">
    <cofactor evidence="6">
        <name>Mg(2+)</name>
        <dbReference type="ChEBI" id="CHEBI:18420"/>
    </cofactor>
</comment>
<keyword evidence="2 6" id="KW-0540">Nuclease</keyword>
<evidence type="ECO:0000313" key="8">
    <source>
        <dbReference type="EMBL" id="NYE74204.1"/>
    </source>
</evidence>
<keyword evidence="6" id="KW-0800">Toxin</keyword>
<proteinExistence type="inferred from homology"/>
<feature type="domain" description="PIN" evidence="7">
    <location>
        <begin position="2"/>
        <end position="134"/>
    </location>
</feature>
<dbReference type="AlphaFoldDB" id="A0A7Y9LBV1"/>
<evidence type="ECO:0000313" key="9">
    <source>
        <dbReference type="Proteomes" id="UP000569914"/>
    </source>
</evidence>
<evidence type="ECO:0000256" key="3">
    <source>
        <dbReference type="ARBA" id="ARBA00022723"/>
    </source>
</evidence>
<dbReference type="SUPFAM" id="SSF88723">
    <property type="entry name" value="PIN domain-like"/>
    <property type="match status" value="1"/>
</dbReference>
<keyword evidence="4 6" id="KW-0378">Hydrolase</keyword>
<dbReference type="RefSeq" id="WP_179756341.1">
    <property type="nucleotide sequence ID" value="NZ_JACCBU010000001.1"/>
</dbReference>
<dbReference type="Gene3D" id="3.40.50.1010">
    <property type="entry name" value="5'-nuclease"/>
    <property type="match status" value="1"/>
</dbReference>
<dbReference type="InterPro" id="IPR022907">
    <property type="entry name" value="VapC_family"/>
</dbReference>
<comment type="function">
    <text evidence="6">Toxic component of a toxin-antitoxin (TA) system. An RNase.</text>
</comment>
<dbReference type="EMBL" id="JACCBU010000001">
    <property type="protein sequence ID" value="NYE74204.1"/>
    <property type="molecule type" value="Genomic_DNA"/>
</dbReference>
<dbReference type="InterPro" id="IPR006226">
    <property type="entry name" value="Mtu_PIN"/>
</dbReference>
<dbReference type="GO" id="GO:0090729">
    <property type="term" value="F:toxin activity"/>
    <property type="evidence" value="ECO:0007669"/>
    <property type="project" value="UniProtKB-KW"/>
</dbReference>
<evidence type="ECO:0000256" key="2">
    <source>
        <dbReference type="ARBA" id="ARBA00022722"/>
    </source>
</evidence>
<keyword evidence="5 6" id="KW-0460">Magnesium</keyword>
<keyword evidence="1 6" id="KW-1277">Toxin-antitoxin system</keyword>
<dbReference type="Pfam" id="PF01850">
    <property type="entry name" value="PIN"/>
    <property type="match status" value="1"/>
</dbReference>
<dbReference type="InterPro" id="IPR029060">
    <property type="entry name" value="PIN-like_dom_sf"/>
</dbReference>
<dbReference type="GO" id="GO:0004540">
    <property type="term" value="F:RNA nuclease activity"/>
    <property type="evidence" value="ECO:0007669"/>
    <property type="project" value="InterPro"/>
</dbReference>
<dbReference type="Proteomes" id="UP000569914">
    <property type="component" value="Unassembled WGS sequence"/>
</dbReference>
<comment type="similarity">
    <text evidence="6">Belongs to the PINc/VapC protein family.</text>
</comment>
<dbReference type="NCBIfam" id="TIGR00028">
    <property type="entry name" value="Mtu_PIN_fam"/>
    <property type="match status" value="1"/>
</dbReference>
<dbReference type="HAMAP" id="MF_00265">
    <property type="entry name" value="VapC_Nob1"/>
    <property type="match status" value="1"/>
</dbReference>
<keyword evidence="9" id="KW-1185">Reference proteome</keyword>
<evidence type="ECO:0000256" key="6">
    <source>
        <dbReference type="HAMAP-Rule" id="MF_00265"/>
    </source>
</evidence>
<feature type="binding site" evidence="6">
    <location>
        <position position="109"/>
    </location>
    <ligand>
        <name>Mg(2+)</name>
        <dbReference type="ChEBI" id="CHEBI:18420"/>
    </ligand>
</feature>
<evidence type="ECO:0000256" key="5">
    <source>
        <dbReference type="ARBA" id="ARBA00022842"/>
    </source>
</evidence>
<dbReference type="GO" id="GO:0000287">
    <property type="term" value="F:magnesium ion binding"/>
    <property type="evidence" value="ECO:0007669"/>
    <property type="project" value="UniProtKB-UniRule"/>
</dbReference>
<evidence type="ECO:0000256" key="1">
    <source>
        <dbReference type="ARBA" id="ARBA00022649"/>
    </source>
</evidence>
<name>A0A7Y9LBV1_9ACTN</name>
<dbReference type="GO" id="GO:0016788">
    <property type="term" value="F:hydrolase activity, acting on ester bonds"/>
    <property type="evidence" value="ECO:0007669"/>
    <property type="project" value="InterPro"/>
</dbReference>
<sequence>MILLDVNVLVSAFREGADRHADYARWLGGAVNDAEPLLLADLALTGFVRIVTDPRISKPVSTTASAFGFVRALQETPPARSVTSTPRSWAIFDELLKSDRRLRGGAVSDVYLASLASAHGARLATRDQGFARFGKRLRWFDPAEG</sequence>
<keyword evidence="3 6" id="KW-0479">Metal-binding</keyword>
<accession>A0A7Y9LBV1</accession>
<comment type="caution">
    <text evidence="8">The sequence shown here is derived from an EMBL/GenBank/DDBJ whole genome shotgun (WGS) entry which is preliminary data.</text>
</comment>
<evidence type="ECO:0000259" key="7">
    <source>
        <dbReference type="Pfam" id="PF01850"/>
    </source>
</evidence>
<organism evidence="8 9">
    <name type="scientific">Microlunatus parietis</name>
    <dbReference type="NCBI Taxonomy" id="682979"/>
    <lineage>
        <taxon>Bacteria</taxon>
        <taxon>Bacillati</taxon>
        <taxon>Actinomycetota</taxon>
        <taxon>Actinomycetes</taxon>
        <taxon>Propionibacteriales</taxon>
        <taxon>Propionibacteriaceae</taxon>
        <taxon>Microlunatus</taxon>
    </lineage>
</organism>
<protein>
    <recommendedName>
        <fullName evidence="6">Ribonuclease VapC</fullName>
        <shortName evidence="6">RNase VapC</shortName>
        <ecNumber evidence="6">3.1.-.-</ecNumber>
    </recommendedName>
    <alternativeName>
        <fullName evidence="6">Toxin VapC</fullName>
    </alternativeName>
</protein>
<dbReference type="InterPro" id="IPR002716">
    <property type="entry name" value="PIN_dom"/>
</dbReference>